<dbReference type="AlphaFoldDB" id="A0A192A5D0"/>
<proteinExistence type="predicted"/>
<dbReference type="STRING" id="190721.ACS15_5389"/>
<dbReference type="GeneID" id="61529262"/>
<gene>
    <name evidence="1" type="ORF">A9Y76_24780</name>
</gene>
<dbReference type="PANTHER" id="PTHR34219">
    <property type="entry name" value="IRON-REGULATED INNER MEMBRANE PROTEIN-RELATED"/>
    <property type="match status" value="1"/>
</dbReference>
<organism evidence="1 2">
    <name type="scientific">Ralstonia insidiosa</name>
    <dbReference type="NCBI Taxonomy" id="190721"/>
    <lineage>
        <taxon>Bacteria</taxon>
        <taxon>Pseudomonadati</taxon>
        <taxon>Pseudomonadota</taxon>
        <taxon>Betaproteobacteria</taxon>
        <taxon>Burkholderiales</taxon>
        <taxon>Burkholderiaceae</taxon>
        <taxon>Ralstonia</taxon>
    </lineage>
</organism>
<evidence type="ECO:0000313" key="1">
    <source>
        <dbReference type="EMBL" id="ANJ75695.1"/>
    </source>
</evidence>
<dbReference type="RefSeq" id="WP_064808459.1">
    <property type="nucleotide sequence ID" value="NZ_CP016023.1"/>
</dbReference>
<dbReference type="PANTHER" id="PTHR34219:SF9">
    <property type="entry name" value="IRON-REGULATED INNER MEMBRANE PROTEIN"/>
    <property type="match status" value="1"/>
</dbReference>
<dbReference type="InterPro" id="IPR005625">
    <property type="entry name" value="PepSY-ass_TM"/>
</dbReference>
<evidence type="ECO:0000313" key="2">
    <source>
        <dbReference type="Proteomes" id="UP000078572"/>
    </source>
</evidence>
<sequence>MKSATLRLYQTLHTWVGLMAGWALFIAFFAGALTVFHEELHAWQNPLRAEHAAVATTPADVDHFVNTLVRTHPAAAASAYVILPNEGEPEFSAYWQNNKGDWQTTTGSKLTAGKTTPKDLSLEPSKGELANFLNRLHYSLGLEDVGMYFMGAISVLYGVALISGVLLHLPRLKKDLLAVRPGRNLKRFWMDVHNVLGLFSLPFHLIFAMTAPVLCLSVVLMTVFNSVALNGKLFDAVPRVTTAAGTVVAANRSASMLSAEELLARARETAGPNFTVKSIHYQHIGDANAVAEVRGSSTRAVGDYGSVAIHAAAGQPNSGQLVSNQTPDARDTNHGIFSLVYGLHFGTYGDIVLRLAYLVMGIAGAFVFYSGNLLWIESRRKQRKLDQPRVHQLLARATVGVCIGCCVGVMAMFPAALLWPERSTGVTYYTVFFAAIAWALVRPPARGAVELLSAAAIAAVLVPITNAVVTGDHLLRTIARGEWNVAGFDLGALVLACGFVALARATLRRARQGAPDSVWAMPARKVDANNAPAARAGNGLHPSVAKEP</sequence>
<dbReference type="OrthoDB" id="9776609at2"/>
<dbReference type="Proteomes" id="UP000078572">
    <property type="component" value="Chromosome 2"/>
</dbReference>
<keyword evidence="2" id="KW-1185">Reference proteome</keyword>
<reference evidence="2" key="1">
    <citation type="submission" date="2016-06" db="EMBL/GenBank/DDBJ databases">
        <authorList>
            <person name="Xu Y."/>
            <person name="Nagy A."/>
            <person name="Yan X."/>
            <person name="Kim S.W."/>
            <person name="Haley B."/>
            <person name="Liu N.T."/>
            <person name="Nou X."/>
        </authorList>
    </citation>
    <scope>NUCLEOTIDE SEQUENCE [LARGE SCALE GENOMIC DNA]</scope>
    <source>
        <strain evidence="2">ATCC 49129</strain>
    </source>
</reference>
<protein>
    <submittedName>
        <fullName evidence="1">Uncharacterized protein</fullName>
    </submittedName>
</protein>
<dbReference type="Pfam" id="PF03929">
    <property type="entry name" value="PepSY_TM"/>
    <property type="match status" value="1"/>
</dbReference>
<name>A0A192A5D0_9RALS</name>
<accession>A0A192A5D0</accession>
<dbReference type="EMBL" id="CP016023">
    <property type="protein sequence ID" value="ANJ75695.1"/>
    <property type="molecule type" value="Genomic_DNA"/>
</dbReference>